<reference evidence="3" key="3">
    <citation type="submission" date="2025-04" db="UniProtKB">
        <authorList>
            <consortium name="RefSeq"/>
        </authorList>
    </citation>
    <scope>IDENTIFICATION</scope>
    <source>
        <strain evidence="3">CBS 781.70</strain>
    </source>
</reference>
<evidence type="ECO:0000313" key="2">
    <source>
        <dbReference type="Proteomes" id="UP000504638"/>
    </source>
</evidence>
<dbReference type="Proteomes" id="UP000504638">
    <property type="component" value="Unplaced"/>
</dbReference>
<dbReference type="AlphaFoldDB" id="A0A6G1FQ13"/>
<accession>A0A6G1FQ13</accession>
<dbReference type="GeneID" id="54415798"/>
<proteinExistence type="predicted"/>
<reference evidence="1 3" key="1">
    <citation type="submission" date="2020-01" db="EMBL/GenBank/DDBJ databases">
        <authorList>
            <consortium name="DOE Joint Genome Institute"/>
            <person name="Haridas S."/>
            <person name="Albert R."/>
            <person name="Binder M."/>
            <person name="Bloem J."/>
            <person name="Labutti K."/>
            <person name="Salamov A."/>
            <person name="Andreopoulos B."/>
            <person name="Baker S.E."/>
            <person name="Barry K."/>
            <person name="Bills G."/>
            <person name="Bluhm B.H."/>
            <person name="Cannon C."/>
            <person name="Castanera R."/>
            <person name="Culley D.E."/>
            <person name="Daum C."/>
            <person name="Ezra D."/>
            <person name="Gonzalez J.B."/>
            <person name="Henrissat B."/>
            <person name="Kuo A."/>
            <person name="Liang C."/>
            <person name="Lipzen A."/>
            <person name="Lutzoni F."/>
            <person name="Magnuson J."/>
            <person name="Mondo S."/>
            <person name="Nolan M."/>
            <person name="Ohm R."/>
            <person name="Pangilinan J."/>
            <person name="Park H.-J."/>
            <person name="Ramirez L."/>
            <person name="Alfaro M."/>
            <person name="Sun H."/>
            <person name="Tritt A."/>
            <person name="Yoshinaga Y."/>
            <person name="Zwiers L.-H."/>
            <person name="Turgeon B.G."/>
            <person name="Goodwin S.B."/>
            <person name="Spatafora J.W."/>
            <person name="Crous P.W."/>
            <person name="Grigoriev I.V."/>
        </authorList>
    </citation>
    <scope>NUCLEOTIDE SEQUENCE</scope>
    <source>
        <strain evidence="1 3">CBS 781.70</strain>
    </source>
</reference>
<dbReference type="RefSeq" id="XP_033529449.1">
    <property type="nucleotide sequence ID" value="XM_033675228.1"/>
</dbReference>
<evidence type="ECO:0000313" key="1">
    <source>
        <dbReference type="EMBL" id="KAF1807818.1"/>
    </source>
</evidence>
<gene>
    <name evidence="1 3" type="ORF">P152DRAFT_324289</name>
</gene>
<sequence>MVPLGTNSTCLLLLSIRNDERPIIARILGFTIHSSGFEELTSEIRLSGLEMVERMASIVFFNNLNDTFRGETEVQGAEGAGKSLLDPLEPSLVLLEVRRVVDKLNLRHGKPLLQIQQLCVRLESHRVYVVHLSNECVLWDPISIETTKIAWNDSQCPSSSSSYPFVAWRVESKHQEPMCRYEGAKRQRCACSGLASHRTSLEWC</sequence>
<dbReference type="EMBL" id="ML975224">
    <property type="protein sequence ID" value="KAF1807818.1"/>
    <property type="molecule type" value="Genomic_DNA"/>
</dbReference>
<reference evidence="3" key="2">
    <citation type="submission" date="2020-04" db="EMBL/GenBank/DDBJ databases">
        <authorList>
            <consortium name="NCBI Genome Project"/>
        </authorList>
    </citation>
    <scope>NUCLEOTIDE SEQUENCE</scope>
    <source>
        <strain evidence="3">CBS 781.70</strain>
    </source>
</reference>
<protein>
    <submittedName>
        <fullName evidence="1 3">Uncharacterized protein</fullName>
    </submittedName>
</protein>
<name>A0A6G1FQ13_9PEZI</name>
<keyword evidence="2" id="KW-1185">Reference proteome</keyword>
<evidence type="ECO:0000313" key="3">
    <source>
        <dbReference type="RefSeq" id="XP_033529449.1"/>
    </source>
</evidence>
<organism evidence="1">
    <name type="scientific">Eremomyces bilateralis CBS 781.70</name>
    <dbReference type="NCBI Taxonomy" id="1392243"/>
    <lineage>
        <taxon>Eukaryota</taxon>
        <taxon>Fungi</taxon>
        <taxon>Dikarya</taxon>
        <taxon>Ascomycota</taxon>
        <taxon>Pezizomycotina</taxon>
        <taxon>Dothideomycetes</taxon>
        <taxon>Dothideomycetes incertae sedis</taxon>
        <taxon>Eremomycetales</taxon>
        <taxon>Eremomycetaceae</taxon>
        <taxon>Eremomyces</taxon>
    </lineage>
</organism>